<keyword evidence="2" id="KW-1185">Reference proteome</keyword>
<dbReference type="Proteomes" id="UP000821845">
    <property type="component" value="Chromosome 3"/>
</dbReference>
<proteinExistence type="predicted"/>
<protein>
    <submittedName>
        <fullName evidence="1">Uncharacterized protein</fullName>
    </submittedName>
</protein>
<name>A0ACB7SW47_HYAAI</name>
<sequence>MRRTKGKVAGSLDATTLDTMLLNGPLDVPHGAFLSWASPSHGSGSNNGIGGGNVQGPQLTSDLPSRLLFSNSSGGSLPCSATGQPAPTIRWLTEDGEEAADVPRLRHVRQGDGSLVFLPFRADQFRRDVHEARYRCSASNAIGTVVSPQVHVTAVIQVKAPTGQGFRVPVSEIKHPRLKHCLVCLMVASRPLFVPAQAHGGFIAIKAPCHVVSCITFSSLYFGTPLLSAPYHRLCTVVSVAAAGPSPCSGVGFPRKCHQAVDEA</sequence>
<evidence type="ECO:0000313" key="1">
    <source>
        <dbReference type="EMBL" id="KAH6936879.1"/>
    </source>
</evidence>
<gene>
    <name evidence="1" type="ORF">HPB50_023835</name>
</gene>
<accession>A0ACB7SW47</accession>
<dbReference type="EMBL" id="CM023483">
    <property type="protein sequence ID" value="KAH6936879.1"/>
    <property type="molecule type" value="Genomic_DNA"/>
</dbReference>
<evidence type="ECO:0000313" key="2">
    <source>
        <dbReference type="Proteomes" id="UP000821845"/>
    </source>
</evidence>
<reference evidence="1" key="1">
    <citation type="submission" date="2020-05" db="EMBL/GenBank/DDBJ databases">
        <title>Large-scale comparative analyses of tick genomes elucidate their genetic diversity and vector capacities.</title>
        <authorList>
            <person name="Jia N."/>
            <person name="Wang J."/>
            <person name="Shi W."/>
            <person name="Du L."/>
            <person name="Sun Y."/>
            <person name="Zhan W."/>
            <person name="Jiang J."/>
            <person name="Wang Q."/>
            <person name="Zhang B."/>
            <person name="Ji P."/>
            <person name="Sakyi L.B."/>
            <person name="Cui X."/>
            <person name="Yuan T."/>
            <person name="Jiang B."/>
            <person name="Yang W."/>
            <person name="Lam T.T.-Y."/>
            <person name="Chang Q."/>
            <person name="Ding S."/>
            <person name="Wang X."/>
            <person name="Zhu J."/>
            <person name="Ruan X."/>
            <person name="Zhao L."/>
            <person name="Wei J."/>
            <person name="Que T."/>
            <person name="Du C."/>
            <person name="Cheng J."/>
            <person name="Dai P."/>
            <person name="Han X."/>
            <person name="Huang E."/>
            <person name="Gao Y."/>
            <person name="Liu J."/>
            <person name="Shao H."/>
            <person name="Ye R."/>
            <person name="Li L."/>
            <person name="Wei W."/>
            <person name="Wang X."/>
            <person name="Wang C."/>
            <person name="Yang T."/>
            <person name="Huo Q."/>
            <person name="Li W."/>
            <person name="Guo W."/>
            <person name="Chen H."/>
            <person name="Zhou L."/>
            <person name="Ni X."/>
            <person name="Tian J."/>
            <person name="Zhou Y."/>
            <person name="Sheng Y."/>
            <person name="Liu T."/>
            <person name="Pan Y."/>
            <person name="Xia L."/>
            <person name="Li J."/>
            <person name="Zhao F."/>
            <person name="Cao W."/>
        </authorList>
    </citation>
    <scope>NUCLEOTIDE SEQUENCE</scope>
    <source>
        <strain evidence="1">Hyas-2018</strain>
    </source>
</reference>
<organism evidence="1 2">
    <name type="scientific">Hyalomma asiaticum</name>
    <name type="common">Tick</name>
    <dbReference type="NCBI Taxonomy" id="266040"/>
    <lineage>
        <taxon>Eukaryota</taxon>
        <taxon>Metazoa</taxon>
        <taxon>Ecdysozoa</taxon>
        <taxon>Arthropoda</taxon>
        <taxon>Chelicerata</taxon>
        <taxon>Arachnida</taxon>
        <taxon>Acari</taxon>
        <taxon>Parasitiformes</taxon>
        <taxon>Ixodida</taxon>
        <taxon>Ixodoidea</taxon>
        <taxon>Ixodidae</taxon>
        <taxon>Hyalomminae</taxon>
        <taxon>Hyalomma</taxon>
    </lineage>
</organism>
<comment type="caution">
    <text evidence="1">The sequence shown here is derived from an EMBL/GenBank/DDBJ whole genome shotgun (WGS) entry which is preliminary data.</text>
</comment>